<keyword evidence="2" id="KW-0597">Phosphoprotein</keyword>
<dbReference type="Pfam" id="PF00668">
    <property type="entry name" value="Condensation"/>
    <property type="match status" value="1"/>
</dbReference>
<comment type="caution">
    <text evidence="5">The sequence shown here is derived from an EMBL/GenBank/DDBJ whole genome shotgun (WGS) entry which is preliminary data.</text>
</comment>
<dbReference type="InterPro" id="IPR023213">
    <property type="entry name" value="CAT-like_dom_sf"/>
</dbReference>
<dbReference type="CDD" id="cd19531">
    <property type="entry name" value="LCL_NRPS-like"/>
    <property type="match status" value="1"/>
</dbReference>
<accession>A0ABR2VK84</accession>
<dbReference type="SUPFAM" id="SSF47336">
    <property type="entry name" value="ACP-like"/>
    <property type="match status" value="1"/>
</dbReference>
<dbReference type="Gene3D" id="3.30.300.30">
    <property type="match status" value="1"/>
</dbReference>
<dbReference type="Gene3D" id="3.30.559.30">
    <property type="entry name" value="Nonribosomal peptide synthetase, condensation domain"/>
    <property type="match status" value="1"/>
</dbReference>
<dbReference type="InterPro" id="IPR036736">
    <property type="entry name" value="ACP-like_sf"/>
</dbReference>
<keyword evidence="6" id="KW-1185">Reference proteome</keyword>
<dbReference type="InterPro" id="IPR001242">
    <property type="entry name" value="Condensation_dom"/>
</dbReference>
<dbReference type="InterPro" id="IPR009081">
    <property type="entry name" value="PP-bd_ACP"/>
</dbReference>
<dbReference type="SMART" id="SM00823">
    <property type="entry name" value="PKS_PP"/>
    <property type="match status" value="1"/>
</dbReference>
<dbReference type="EMBL" id="JASJQH010010823">
    <property type="protein sequence ID" value="KAK9670738.1"/>
    <property type="molecule type" value="Genomic_DNA"/>
</dbReference>
<dbReference type="PANTHER" id="PTHR45527">
    <property type="entry name" value="NONRIBOSOMAL PEPTIDE SYNTHETASE"/>
    <property type="match status" value="1"/>
</dbReference>
<keyword evidence="1" id="KW-0596">Phosphopantetheine</keyword>
<dbReference type="PROSITE" id="PS50075">
    <property type="entry name" value="CARRIER"/>
    <property type="match status" value="1"/>
</dbReference>
<proteinExistence type="predicted"/>
<dbReference type="Gene3D" id="1.10.1200.10">
    <property type="entry name" value="ACP-like"/>
    <property type="match status" value="1"/>
</dbReference>
<dbReference type="PANTHER" id="PTHR45527:SF1">
    <property type="entry name" value="FATTY ACID SYNTHASE"/>
    <property type="match status" value="1"/>
</dbReference>
<evidence type="ECO:0000313" key="5">
    <source>
        <dbReference type="EMBL" id="KAK9670738.1"/>
    </source>
</evidence>
<dbReference type="Gene3D" id="3.30.559.10">
    <property type="entry name" value="Chloramphenicol acetyltransferase-like domain"/>
    <property type="match status" value="1"/>
</dbReference>
<organism evidence="5 6">
    <name type="scientific">Basidiobolus ranarum</name>
    <dbReference type="NCBI Taxonomy" id="34480"/>
    <lineage>
        <taxon>Eukaryota</taxon>
        <taxon>Fungi</taxon>
        <taxon>Fungi incertae sedis</taxon>
        <taxon>Zoopagomycota</taxon>
        <taxon>Entomophthoromycotina</taxon>
        <taxon>Basidiobolomycetes</taxon>
        <taxon>Basidiobolales</taxon>
        <taxon>Basidiobolaceae</taxon>
        <taxon>Basidiobolus</taxon>
    </lineage>
</organism>
<dbReference type="Pfam" id="PF00550">
    <property type="entry name" value="PP-binding"/>
    <property type="match status" value="1"/>
</dbReference>
<reference evidence="5 6" key="1">
    <citation type="submission" date="2023-04" db="EMBL/GenBank/DDBJ databases">
        <title>Genome of Basidiobolus ranarum AG-B5.</title>
        <authorList>
            <person name="Stajich J.E."/>
            <person name="Carter-House D."/>
            <person name="Gryganskyi A."/>
        </authorList>
    </citation>
    <scope>NUCLEOTIDE SEQUENCE [LARGE SCALE GENOMIC DNA]</scope>
    <source>
        <strain evidence="5 6">AG-B5</strain>
    </source>
</reference>
<evidence type="ECO:0000259" key="4">
    <source>
        <dbReference type="PROSITE" id="PS50075"/>
    </source>
</evidence>
<evidence type="ECO:0000256" key="2">
    <source>
        <dbReference type="ARBA" id="ARBA00022553"/>
    </source>
</evidence>
<evidence type="ECO:0000256" key="3">
    <source>
        <dbReference type="ARBA" id="ARBA00022598"/>
    </source>
</evidence>
<dbReference type="InterPro" id="IPR045851">
    <property type="entry name" value="AMP-bd_C_sf"/>
</dbReference>
<dbReference type="InterPro" id="IPR020806">
    <property type="entry name" value="PKS_PP-bd"/>
</dbReference>
<keyword evidence="3" id="KW-0436">Ligase</keyword>
<gene>
    <name evidence="5" type="ORF">K7432_017543</name>
</gene>
<dbReference type="SUPFAM" id="SSF52777">
    <property type="entry name" value="CoA-dependent acyltransferases"/>
    <property type="match status" value="2"/>
</dbReference>
<feature type="domain" description="Carrier" evidence="4">
    <location>
        <begin position="261"/>
        <end position="336"/>
    </location>
</feature>
<evidence type="ECO:0000256" key="1">
    <source>
        <dbReference type="ARBA" id="ARBA00022450"/>
    </source>
</evidence>
<name>A0ABR2VK84_9FUNG</name>
<evidence type="ECO:0000313" key="6">
    <source>
        <dbReference type="Proteomes" id="UP001479436"/>
    </source>
</evidence>
<dbReference type="Proteomes" id="UP001479436">
    <property type="component" value="Unassembled WGS sequence"/>
</dbReference>
<sequence>MMSEKELLVDPAFFFALKEEIPEIAHVEILTKTGRSLNELTQYRYQVIIRVGASEDSQVIEDWVDYQTSDITLDYIKQTLKSGQKEYFALENVINRRLIKEVTLVKLLESHQSQNWSVAKIKALQNEMVLAGVEVEDLLVLSEETDYNVDISWNRQKNDGCLDVIFFKRELPASAKYRFKEPNYSVWKWRSYGNNPMHETVNKMFVPHLREHLRTVLPKFMIPSAIIILESLPLMQNGKINRGALPAPTSLHTGVTVDYVEPRNILEETLGGIFAEVLGFKRVGIHDNFFDMGGHSLSATRVMSRIRVVLGQEVPLKMLFEAPSIASLSERLESTINKINVADNTIPVLNKLANRNHLPLSFAQERLWFMNELLPNSSIYNIPFALTLLGELNVDALKKSILDIIVRHEALRTTFVMLNNEPVQTFRAASSFSTSLIQDVDGADDPELVKAIFAEESRKPFDLAIGPLIRVKIIRISREKHVLIVVTHHIVSDGWSVAVLQKELSALYESNSLGKPSPLSDPVIQYADFAVWQRQWLQGDNLDIQMRYWKEQLSDFNTLELPTDFVRPAVLSYQANIQEMNFSSALTNQLKELSKLETSTLKTLPSALLLLIVIVKR</sequence>
<dbReference type="SUPFAM" id="SSF56801">
    <property type="entry name" value="Acetyl-CoA synthetase-like"/>
    <property type="match status" value="1"/>
</dbReference>
<protein>
    <recommendedName>
        <fullName evidence="4">Carrier domain-containing protein</fullName>
    </recommendedName>
</protein>